<dbReference type="GO" id="GO:0003723">
    <property type="term" value="F:RNA binding"/>
    <property type="evidence" value="ECO:0007669"/>
    <property type="project" value="InterPro"/>
</dbReference>
<dbReference type="SUPFAM" id="SSF55315">
    <property type="entry name" value="L30e-like"/>
    <property type="match status" value="1"/>
</dbReference>
<dbReference type="PANTHER" id="PTHR43191:SF2">
    <property type="entry name" value="RRNA METHYLTRANSFERASE 3, MITOCHONDRIAL"/>
    <property type="match status" value="1"/>
</dbReference>
<dbReference type="SMART" id="SM00967">
    <property type="entry name" value="SpoU_sub_bind"/>
    <property type="match status" value="1"/>
</dbReference>
<dbReference type="SUPFAM" id="SSF75217">
    <property type="entry name" value="alpha/beta knot"/>
    <property type="match status" value="1"/>
</dbReference>
<dbReference type="InterPro" id="IPR051259">
    <property type="entry name" value="rRNA_Methyltransferase"/>
</dbReference>
<evidence type="ECO:0000256" key="2">
    <source>
        <dbReference type="ARBA" id="ARBA00022603"/>
    </source>
</evidence>
<gene>
    <name evidence="5" type="ORF">EVS81_02535</name>
</gene>
<dbReference type="OrthoDB" id="9794400at2"/>
<dbReference type="Gene3D" id="3.40.1280.10">
    <property type="match status" value="1"/>
</dbReference>
<dbReference type="InterPro" id="IPR029064">
    <property type="entry name" value="Ribosomal_eL30-like_sf"/>
</dbReference>
<dbReference type="InterPro" id="IPR029026">
    <property type="entry name" value="tRNA_m1G_MTases_N"/>
</dbReference>
<dbReference type="CDD" id="cd18095">
    <property type="entry name" value="SpoU-like_rRNA-MTase"/>
    <property type="match status" value="1"/>
</dbReference>
<dbReference type="InterPro" id="IPR013123">
    <property type="entry name" value="SpoU_subst-bd"/>
</dbReference>
<protein>
    <submittedName>
        <fullName evidence="5">RNA methyltransferase</fullName>
    </submittedName>
</protein>
<evidence type="ECO:0000259" key="4">
    <source>
        <dbReference type="SMART" id="SM00967"/>
    </source>
</evidence>
<dbReference type="GO" id="GO:0005737">
    <property type="term" value="C:cytoplasm"/>
    <property type="evidence" value="ECO:0007669"/>
    <property type="project" value="UniProtKB-ARBA"/>
</dbReference>
<dbReference type="EMBL" id="CP035806">
    <property type="protein sequence ID" value="QBE50150.1"/>
    <property type="molecule type" value="Genomic_DNA"/>
</dbReference>
<dbReference type="GO" id="GO:0032259">
    <property type="term" value="P:methylation"/>
    <property type="evidence" value="ECO:0007669"/>
    <property type="project" value="UniProtKB-KW"/>
</dbReference>
<reference evidence="5 6" key="1">
    <citation type="submission" date="2019-02" db="EMBL/GenBank/DDBJ databases">
        <authorList>
            <person name="Sun L."/>
            <person name="Pan D."/>
            <person name="Wu X."/>
        </authorList>
    </citation>
    <scope>NUCLEOTIDE SEQUENCE [LARGE SCALE GENOMIC DNA]</scope>
    <source>
        <strain evidence="5 6">JW-1</strain>
    </source>
</reference>
<evidence type="ECO:0000256" key="1">
    <source>
        <dbReference type="ARBA" id="ARBA00007228"/>
    </source>
</evidence>
<dbReference type="PANTHER" id="PTHR43191">
    <property type="entry name" value="RRNA METHYLTRANSFERASE 3"/>
    <property type="match status" value="1"/>
</dbReference>
<dbReference type="InterPro" id="IPR053888">
    <property type="entry name" value="MRM3-like_sub_bind"/>
</dbReference>
<dbReference type="Pfam" id="PF22435">
    <property type="entry name" value="MRM3-like_sub_bind"/>
    <property type="match status" value="1"/>
</dbReference>
<keyword evidence="6" id="KW-1185">Reference proteome</keyword>
<dbReference type="Gene3D" id="3.30.1330.30">
    <property type="match status" value="1"/>
</dbReference>
<dbReference type="KEGG" id="ltr:EVS81_02535"/>
<dbReference type="GO" id="GO:0006396">
    <property type="term" value="P:RNA processing"/>
    <property type="evidence" value="ECO:0007669"/>
    <property type="project" value="InterPro"/>
</dbReference>
<keyword evidence="3 5" id="KW-0808">Transferase</keyword>
<dbReference type="GO" id="GO:0008173">
    <property type="term" value="F:RNA methyltransferase activity"/>
    <property type="evidence" value="ECO:0007669"/>
    <property type="project" value="InterPro"/>
</dbReference>
<dbReference type="Pfam" id="PF00588">
    <property type="entry name" value="SpoU_methylase"/>
    <property type="match status" value="1"/>
</dbReference>
<proteinExistence type="inferred from homology"/>
<accession>A0A4P6KII2</accession>
<dbReference type="Proteomes" id="UP000289260">
    <property type="component" value="Chromosome"/>
</dbReference>
<dbReference type="AlphaFoldDB" id="A0A4P6KII2"/>
<comment type="similarity">
    <text evidence="1">Belongs to the class IV-like SAM-binding methyltransferase superfamily. RNA methyltransferase TrmH family.</text>
</comment>
<keyword evidence="2 5" id="KW-0489">Methyltransferase</keyword>
<name>A0A4P6KII2_9MICO</name>
<organism evidence="5 6">
    <name type="scientific">Leucobacter triazinivorans</name>
    <dbReference type="NCBI Taxonomy" id="1784719"/>
    <lineage>
        <taxon>Bacteria</taxon>
        <taxon>Bacillati</taxon>
        <taxon>Actinomycetota</taxon>
        <taxon>Actinomycetes</taxon>
        <taxon>Micrococcales</taxon>
        <taxon>Microbacteriaceae</taxon>
        <taxon>Leucobacter</taxon>
    </lineage>
</organism>
<dbReference type="InterPro" id="IPR029028">
    <property type="entry name" value="Alpha/beta_knot_MTases"/>
</dbReference>
<evidence type="ECO:0000313" key="5">
    <source>
        <dbReference type="EMBL" id="QBE50150.1"/>
    </source>
</evidence>
<sequence length="267" mass="28337">MLSNPKAPRVKRVAALVRKKERQAQGRFLVEGPQAVRELLAHRPQLAETVYATMGAEHWQFELDRLASESGVRLERVTDGVLSAMSETVHPQGVVAVARCWETPVADAVRGARLVVVMHEVRDPGNAGAVLRAADAAGADAVVFAGESIDPFHPKVVRSTTGSLFHLPVSVAATLEQATVAARSAGLTVLAADVRGADLLEARAEGVLARPVAWVFGNEARGLDEGERALADRSLKLPVYGAAESLNLATAASVLVYETAFAQRAAR</sequence>
<evidence type="ECO:0000313" key="6">
    <source>
        <dbReference type="Proteomes" id="UP000289260"/>
    </source>
</evidence>
<evidence type="ECO:0000256" key="3">
    <source>
        <dbReference type="ARBA" id="ARBA00022679"/>
    </source>
</evidence>
<dbReference type="InterPro" id="IPR001537">
    <property type="entry name" value="SpoU_MeTrfase"/>
</dbReference>
<feature type="domain" description="RNA 2-O ribose methyltransferase substrate binding" evidence="4">
    <location>
        <begin position="29"/>
        <end position="104"/>
    </location>
</feature>